<dbReference type="Proteomes" id="UP000824469">
    <property type="component" value="Unassembled WGS sequence"/>
</dbReference>
<feature type="non-terminal residue" evidence="2">
    <location>
        <position position="1"/>
    </location>
</feature>
<sequence length="104" mass="12084">QLMDKAIIPFNQKSLEKLADIQDIVNQLGSCLGKVREAARFWERNFSCLKQKMEATADANNNSIKYMRDQFSIYKEKHKDEKDEVVEDEVDKGKSKDKNKGKDK</sequence>
<organism evidence="2 3">
    <name type="scientific">Taxus chinensis</name>
    <name type="common">Chinese yew</name>
    <name type="synonym">Taxus wallichiana var. chinensis</name>
    <dbReference type="NCBI Taxonomy" id="29808"/>
    <lineage>
        <taxon>Eukaryota</taxon>
        <taxon>Viridiplantae</taxon>
        <taxon>Streptophyta</taxon>
        <taxon>Embryophyta</taxon>
        <taxon>Tracheophyta</taxon>
        <taxon>Spermatophyta</taxon>
        <taxon>Pinopsida</taxon>
        <taxon>Pinidae</taxon>
        <taxon>Conifers II</taxon>
        <taxon>Cupressales</taxon>
        <taxon>Taxaceae</taxon>
        <taxon>Taxus</taxon>
    </lineage>
</organism>
<protein>
    <submittedName>
        <fullName evidence="2">Uncharacterized protein</fullName>
    </submittedName>
</protein>
<proteinExistence type="predicted"/>
<reference evidence="2 3" key="1">
    <citation type="journal article" date="2021" name="Nat. Plants">
        <title>The Taxus genome provides insights into paclitaxel biosynthesis.</title>
        <authorList>
            <person name="Xiong X."/>
            <person name="Gou J."/>
            <person name="Liao Q."/>
            <person name="Li Y."/>
            <person name="Zhou Q."/>
            <person name="Bi G."/>
            <person name="Li C."/>
            <person name="Du R."/>
            <person name="Wang X."/>
            <person name="Sun T."/>
            <person name="Guo L."/>
            <person name="Liang H."/>
            <person name="Lu P."/>
            <person name="Wu Y."/>
            <person name="Zhang Z."/>
            <person name="Ro D.K."/>
            <person name="Shang Y."/>
            <person name="Huang S."/>
            <person name="Yan J."/>
        </authorList>
    </citation>
    <scope>NUCLEOTIDE SEQUENCE [LARGE SCALE GENOMIC DNA]</scope>
    <source>
        <strain evidence="2">Ta-2019</strain>
    </source>
</reference>
<dbReference type="AlphaFoldDB" id="A0AA38F6K3"/>
<dbReference type="EMBL" id="JAHRHJ020000106">
    <property type="protein sequence ID" value="KAH9294459.1"/>
    <property type="molecule type" value="Genomic_DNA"/>
</dbReference>
<evidence type="ECO:0000313" key="2">
    <source>
        <dbReference type="EMBL" id="KAH9294459.1"/>
    </source>
</evidence>
<gene>
    <name evidence="2" type="ORF">KI387_040339</name>
</gene>
<accession>A0AA38F6K3</accession>
<comment type="caution">
    <text evidence="2">The sequence shown here is derived from an EMBL/GenBank/DDBJ whole genome shotgun (WGS) entry which is preliminary data.</text>
</comment>
<evidence type="ECO:0000256" key="1">
    <source>
        <dbReference type="SAM" id="MobiDB-lite"/>
    </source>
</evidence>
<feature type="region of interest" description="Disordered" evidence="1">
    <location>
        <begin position="79"/>
        <end position="104"/>
    </location>
</feature>
<name>A0AA38F6K3_TAXCH</name>
<feature type="compositionally biased region" description="Basic and acidic residues" evidence="1">
    <location>
        <begin position="91"/>
        <end position="104"/>
    </location>
</feature>
<feature type="non-terminal residue" evidence="2">
    <location>
        <position position="104"/>
    </location>
</feature>
<keyword evidence="3" id="KW-1185">Reference proteome</keyword>
<evidence type="ECO:0000313" key="3">
    <source>
        <dbReference type="Proteomes" id="UP000824469"/>
    </source>
</evidence>